<dbReference type="GO" id="GO:0006508">
    <property type="term" value="P:proteolysis"/>
    <property type="evidence" value="ECO:0007669"/>
    <property type="project" value="UniProtKB-KW"/>
</dbReference>
<dbReference type="PANTHER" id="PTHR42881:SF13">
    <property type="entry name" value="PROLYL ENDOPEPTIDASE"/>
    <property type="match status" value="1"/>
</dbReference>
<comment type="similarity">
    <text evidence="1">Belongs to the peptidase S9A family.</text>
</comment>
<dbReference type="RefSeq" id="WP_169097412.1">
    <property type="nucleotide sequence ID" value="NZ_JABBVZ010000012.1"/>
</dbReference>
<dbReference type="GO" id="GO:0005829">
    <property type="term" value="C:cytosol"/>
    <property type="evidence" value="ECO:0007669"/>
    <property type="project" value="TreeGrafter"/>
</dbReference>
<keyword evidence="2" id="KW-0645">Protease</keyword>
<comment type="caution">
    <text evidence="7">The sequence shown here is derived from an EMBL/GenBank/DDBJ whole genome shotgun (WGS) entry which is preliminary data.</text>
</comment>
<keyword evidence="8" id="KW-1185">Reference proteome</keyword>
<dbReference type="Gene3D" id="2.130.10.120">
    <property type="entry name" value="Prolyl oligopeptidase, N-terminal domain"/>
    <property type="match status" value="1"/>
</dbReference>
<dbReference type="Proteomes" id="UP000533476">
    <property type="component" value="Unassembled WGS sequence"/>
</dbReference>
<dbReference type="SUPFAM" id="SSF53474">
    <property type="entry name" value="alpha/beta-Hydrolases"/>
    <property type="match status" value="1"/>
</dbReference>
<dbReference type="InterPro" id="IPR002470">
    <property type="entry name" value="Peptidase_S9A"/>
</dbReference>
<dbReference type="PRINTS" id="PR00862">
    <property type="entry name" value="PROLIGOPTASE"/>
</dbReference>
<dbReference type="EMBL" id="JABBVZ010000012">
    <property type="protein sequence ID" value="NMP21735.1"/>
    <property type="molecule type" value="Genomic_DNA"/>
</dbReference>
<keyword evidence="4" id="KW-0720">Serine protease</keyword>
<dbReference type="Gene3D" id="3.40.50.1820">
    <property type="entry name" value="alpha/beta hydrolase"/>
    <property type="match status" value="1"/>
</dbReference>
<dbReference type="InterPro" id="IPR002471">
    <property type="entry name" value="Pept_S9_AS"/>
</dbReference>
<evidence type="ECO:0000259" key="6">
    <source>
        <dbReference type="Pfam" id="PF02897"/>
    </source>
</evidence>
<dbReference type="GO" id="GO:0004252">
    <property type="term" value="F:serine-type endopeptidase activity"/>
    <property type="evidence" value="ECO:0007669"/>
    <property type="project" value="InterPro"/>
</dbReference>
<feature type="domain" description="Peptidase S9A N-terminal" evidence="6">
    <location>
        <begin position="7"/>
        <end position="383"/>
    </location>
</feature>
<evidence type="ECO:0000256" key="2">
    <source>
        <dbReference type="ARBA" id="ARBA00022670"/>
    </source>
</evidence>
<sequence>MTYPKSEAKPVVEEIHGQAVIDPYRWLEDGHNAATRAWVAEQKAFTQSVMAQYPGRASIRARLAALRAMPDLGIPHGHGETIIFQRRDPGQEQAVLYAEYRGRQLTAADPNREGKGEPMHVDWADTSHDGRYVLYGLSRHGNEWSTLHIYDVVQERLLADRIPRARHSSIAFPAGSDGFYYTRYPDPGTVPPGDEHYHSRVFFHRLGTDYQNDAVIFQSPDDKRAMPGLHLSASGRYLAVSLHYGWSRTTLYLMDRTSGAEPQLIFDAGDVTLWPMWANDRLLALTNFEDDNGRIVEIDLNTFSHRTLVRGEDGAPFVDAVATPEHIYIHRLRQAASQLMVTNLDGTLQTEKSLPQGTSLGGLRTAHQAAYYGVSGFNMPPRIHVIFDRDLTETLWAEAAPSVDGIEVVQEWTTSRDGTRIPVYVARPRGFVQHGATPTVLSGYGGFDVANLPAYSPSVQAWVERGNVYALAILRGGSEFGKRWHEEGMRQHKQNVFDDFEAAAHHLIQTGYTDSEHLGVSGRSNGGLLAGAFITQNPRLAKAAIIGVPLLDMVRFHRFLIADLWTAEYGSPDIPEEFSWLYAYSPYHRVVPGTPYPATLLFTSEEDSRVDPMHARKMAALLQQASNSGLPVLLRVAEKTGHGVGKSVETWLEEEADIWTFLAYHLEGSNAE</sequence>
<feature type="domain" description="Peptidase S9 prolyl oligopeptidase catalytic" evidence="5">
    <location>
        <begin position="455"/>
        <end position="667"/>
    </location>
</feature>
<evidence type="ECO:0000256" key="3">
    <source>
        <dbReference type="ARBA" id="ARBA00022801"/>
    </source>
</evidence>
<evidence type="ECO:0000256" key="1">
    <source>
        <dbReference type="ARBA" id="ARBA00005228"/>
    </source>
</evidence>
<dbReference type="PROSITE" id="PS00708">
    <property type="entry name" value="PRO_ENDOPEP_SER"/>
    <property type="match status" value="1"/>
</dbReference>
<dbReference type="InterPro" id="IPR029058">
    <property type="entry name" value="AB_hydrolase_fold"/>
</dbReference>
<organism evidence="7 8">
    <name type="scientific">Sulfobacillus harzensis</name>
    <dbReference type="NCBI Taxonomy" id="2729629"/>
    <lineage>
        <taxon>Bacteria</taxon>
        <taxon>Bacillati</taxon>
        <taxon>Bacillota</taxon>
        <taxon>Clostridia</taxon>
        <taxon>Eubacteriales</taxon>
        <taxon>Clostridiales Family XVII. Incertae Sedis</taxon>
        <taxon>Sulfobacillus</taxon>
    </lineage>
</organism>
<dbReference type="Pfam" id="PF02897">
    <property type="entry name" value="Peptidase_S9_N"/>
    <property type="match status" value="1"/>
</dbReference>
<name>A0A7Y0L3I4_9FIRM</name>
<evidence type="ECO:0000313" key="7">
    <source>
        <dbReference type="EMBL" id="NMP21735.1"/>
    </source>
</evidence>
<accession>A0A7Y0L3I4</accession>
<dbReference type="GO" id="GO:0070012">
    <property type="term" value="F:oligopeptidase activity"/>
    <property type="evidence" value="ECO:0007669"/>
    <property type="project" value="TreeGrafter"/>
</dbReference>
<proteinExistence type="inferred from homology"/>
<evidence type="ECO:0000259" key="5">
    <source>
        <dbReference type="Pfam" id="PF00326"/>
    </source>
</evidence>
<dbReference type="AlphaFoldDB" id="A0A7Y0L3I4"/>
<protein>
    <submittedName>
        <fullName evidence="7">S9 family peptidase</fullName>
    </submittedName>
</protein>
<dbReference type="SUPFAM" id="SSF50993">
    <property type="entry name" value="Peptidase/esterase 'gauge' domain"/>
    <property type="match status" value="1"/>
</dbReference>
<keyword evidence="3" id="KW-0378">Hydrolase</keyword>
<evidence type="ECO:0000256" key="4">
    <source>
        <dbReference type="ARBA" id="ARBA00022825"/>
    </source>
</evidence>
<reference evidence="7 8" key="1">
    <citation type="submission" date="2020-04" db="EMBL/GenBank/DDBJ databases">
        <authorList>
            <person name="Zhang R."/>
            <person name="Schippers A."/>
        </authorList>
    </citation>
    <scope>NUCLEOTIDE SEQUENCE [LARGE SCALE GENOMIC DNA]</scope>
    <source>
        <strain evidence="7 8">DSM 109850</strain>
    </source>
</reference>
<dbReference type="PANTHER" id="PTHR42881">
    <property type="entry name" value="PROLYL ENDOPEPTIDASE"/>
    <property type="match status" value="1"/>
</dbReference>
<gene>
    <name evidence="7" type="ORF">HIJ39_05115</name>
</gene>
<evidence type="ECO:0000313" key="8">
    <source>
        <dbReference type="Proteomes" id="UP000533476"/>
    </source>
</evidence>
<dbReference type="InterPro" id="IPR051167">
    <property type="entry name" value="Prolyl_oligopep/macrocyclase"/>
</dbReference>
<dbReference type="Pfam" id="PF00326">
    <property type="entry name" value="Peptidase_S9"/>
    <property type="match status" value="1"/>
</dbReference>
<dbReference type="InterPro" id="IPR001375">
    <property type="entry name" value="Peptidase_S9_cat"/>
</dbReference>
<dbReference type="InterPro" id="IPR023302">
    <property type="entry name" value="Pept_S9A_N"/>
</dbReference>